<comment type="caution">
    <text evidence="1">The sequence shown here is derived from an EMBL/GenBank/DDBJ whole genome shotgun (WGS) entry which is preliminary data.</text>
</comment>
<keyword evidence="2" id="KW-1185">Reference proteome</keyword>
<protein>
    <submittedName>
        <fullName evidence="1">Uncharacterized protein</fullName>
    </submittedName>
</protein>
<evidence type="ECO:0000313" key="1">
    <source>
        <dbReference type="EMBL" id="KAG0288762.1"/>
    </source>
</evidence>
<dbReference type="EMBL" id="JAAAIM010000388">
    <property type="protein sequence ID" value="KAG0288762.1"/>
    <property type="molecule type" value="Genomic_DNA"/>
</dbReference>
<accession>A0ABQ7K0Y5</accession>
<evidence type="ECO:0000313" key="2">
    <source>
        <dbReference type="Proteomes" id="UP001194696"/>
    </source>
</evidence>
<organism evidence="1 2">
    <name type="scientific">Linnemannia gamsii</name>
    <dbReference type="NCBI Taxonomy" id="64522"/>
    <lineage>
        <taxon>Eukaryota</taxon>
        <taxon>Fungi</taxon>
        <taxon>Fungi incertae sedis</taxon>
        <taxon>Mucoromycota</taxon>
        <taxon>Mortierellomycotina</taxon>
        <taxon>Mortierellomycetes</taxon>
        <taxon>Mortierellales</taxon>
        <taxon>Mortierellaceae</taxon>
        <taxon>Linnemannia</taxon>
    </lineage>
</organism>
<dbReference type="Proteomes" id="UP001194696">
    <property type="component" value="Unassembled WGS sequence"/>
</dbReference>
<reference evidence="1 2" key="1">
    <citation type="journal article" date="2020" name="Fungal Divers.">
        <title>Resolving the Mortierellaceae phylogeny through synthesis of multi-gene phylogenetics and phylogenomics.</title>
        <authorList>
            <person name="Vandepol N."/>
            <person name="Liber J."/>
            <person name="Desiro A."/>
            <person name="Na H."/>
            <person name="Kennedy M."/>
            <person name="Barry K."/>
            <person name="Grigoriev I.V."/>
            <person name="Miller A.N."/>
            <person name="O'Donnell K."/>
            <person name="Stajich J.E."/>
            <person name="Bonito G."/>
        </authorList>
    </citation>
    <scope>NUCLEOTIDE SEQUENCE [LARGE SCALE GENOMIC DNA]</scope>
    <source>
        <strain evidence="1 2">AD045</strain>
    </source>
</reference>
<proteinExistence type="predicted"/>
<name>A0ABQ7K0Y5_9FUNG</name>
<gene>
    <name evidence="1" type="ORF">BGZ96_007494</name>
</gene>
<sequence length="162" mass="18719">MRGTKRSNSTNHLVFARCYGFEDRTQSLLNCGPQIIPDLDLGADRAKLCQTILNFQSKVRFLPILEPLRDRPDSVVESMLYVHQEKSLQQHEVIAAKLPYPLWNHLPLPTSSLILTRVHNIPPLEYDLHRIHVQRLEQSIQAVYIPPMAKPSLKAKDEDMFR</sequence>